<name>A0ABT3ZHS4_9BURK</name>
<dbReference type="InterPro" id="IPR038610">
    <property type="entry name" value="FliK-like_C_sf"/>
</dbReference>
<keyword evidence="3" id="KW-0969">Cilium</keyword>
<evidence type="ECO:0000256" key="1">
    <source>
        <dbReference type="SAM" id="MobiDB-lite"/>
    </source>
</evidence>
<evidence type="ECO:0000259" key="2">
    <source>
        <dbReference type="Pfam" id="PF02120"/>
    </source>
</evidence>
<dbReference type="EMBL" id="JAPMXC010000001">
    <property type="protein sequence ID" value="MCY0385972.1"/>
    <property type="molecule type" value="Genomic_DNA"/>
</dbReference>
<reference evidence="3" key="1">
    <citation type="submission" date="2022-11" db="EMBL/GenBank/DDBJ databases">
        <title>Robbsia betulipollinis sp. nov., isolated from pollen of birch (Betula pendula).</title>
        <authorList>
            <person name="Shi H."/>
            <person name="Ambika Manirajan B."/>
            <person name="Ratering S."/>
            <person name="Geissler-Plaum R."/>
            <person name="Schnell S."/>
        </authorList>
    </citation>
    <scope>NUCLEOTIDE SEQUENCE</scope>
    <source>
        <strain evidence="3">Bb-Pol-6</strain>
    </source>
</reference>
<feature type="domain" description="Flagellar hook-length control protein-like C-terminal" evidence="2">
    <location>
        <begin position="352"/>
        <end position="424"/>
    </location>
</feature>
<protein>
    <submittedName>
        <fullName evidence="3">Flagellar hook-length control protein FliK</fullName>
    </submittedName>
</protein>
<comment type="caution">
    <text evidence="3">The sequence shown here is derived from an EMBL/GenBank/DDBJ whole genome shotgun (WGS) entry which is preliminary data.</text>
</comment>
<feature type="compositionally biased region" description="Low complexity" evidence="1">
    <location>
        <begin position="196"/>
        <end position="209"/>
    </location>
</feature>
<feature type="region of interest" description="Disordered" evidence="1">
    <location>
        <begin position="30"/>
        <end position="54"/>
    </location>
</feature>
<keyword evidence="3" id="KW-0282">Flagellum</keyword>
<sequence>MNALDKIGMNLMPLRLDTMLSGIGAGSGARTAGADGGSISQQPNTLNGSPDSNAFAAAPRALPAASTQATVSVDARVLDALSRLPGELPLIQASKPLCPVPPRDAAAAVQNTAGGTSGSGAGARPALIVVGAPQSANATPAAGAAPVASSAFTALLARALQQTLENSGLFYESHLAQWAGGQRPITDLDREPQSHLAPLDGPAAPGQADDAQDDGPSATLEFLPQALNHALHNALPPVLQNALQNALHYARANGLEFVGGESPPAASPGPFGRAGTGDGAVGMADHAADSAARLVDAIHPDIVSTVRQQMELLQNPVLRWSGEAWPGTRMDWEIERRDERREDGAAWNSGEPAEPSWRMQVSLNLPHLGTVDADLQLAGSRLVARLKAQPDSAASLLHDSDDLRRRLAGTGLELKSLAVRETPDASRQRAS</sequence>
<feature type="compositionally biased region" description="Polar residues" evidence="1">
    <location>
        <begin position="38"/>
        <end position="52"/>
    </location>
</feature>
<organism evidence="3 4">
    <name type="scientific">Robbsia betulipollinis</name>
    <dbReference type="NCBI Taxonomy" id="2981849"/>
    <lineage>
        <taxon>Bacteria</taxon>
        <taxon>Pseudomonadati</taxon>
        <taxon>Pseudomonadota</taxon>
        <taxon>Betaproteobacteria</taxon>
        <taxon>Burkholderiales</taxon>
        <taxon>Burkholderiaceae</taxon>
        <taxon>Robbsia</taxon>
    </lineage>
</organism>
<gene>
    <name evidence="3" type="ORF">OVY01_01675</name>
</gene>
<accession>A0ABT3ZHS4</accession>
<proteinExistence type="predicted"/>
<dbReference type="Proteomes" id="UP001082899">
    <property type="component" value="Unassembled WGS sequence"/>
</dbReference>
<evidence type="ECO:0000313" key="3">
    <source>
        <dbReference type="EMBL" id="MCY0385972.1"/>
    </source>
</evidence>
<dbReference type="InterPro" id="IPR021136">
    <property type="entry name" value="Flagellar_hook_control-like_C"/>
</dbReference>
<dbReference type="RefSeq" id="WP_267845149.1">
    <property type="nucleotide sequence ID" value="NZ_JAPMXC010000001.1"/>
</dbReference>
<dbReference type="Gene3D" id="3.30.750.140">
    <property type="match status" value="1"/>
</dbReference>
<feature type="region of interest" description="Disordered" evidence="1">
    <location>
        <begin position="184"/>
        <end position="218"/>
    </location>
</feature>
<keyword evidence="4" id="KW-1185">Reference proteome</keyword>
<evidence type="ECO:0000313" key="4">
    <source>
        <dbReference type="Proteomes" id="UP001082899"/>
    </source>
</evidence>
<dbReference type="Pfam" id="PF02120">
    <property type="entry name" value="Flg_hook"/>
    <property type="match status" value="1"/>
</dbReference>
<keyword evidence="3" id="KW-0966">Cell projection</keyword>